<comment type="caution">
    <text evidence="4">The sequence shown here is derived from an EMBL/GenBank/DDBJ whole genome shotgun (WGS) entry which is preliminary data.</text>
</comment>
<dbReference type="RefSeq" id="WP_144846134.1">
    <property type="nucleotide sequence ID" value="NZ_VMRJ01000002.1"/>
</dbReference>
<keyword evidence="2" id="KW-0964">Secreted</keyword>
<protein>
    <recommendedName>
        <fullName evidence="6">Gluconolactonase</fullName>
    </recommendedName>
</protein>
<dbReference type="InterPro" id="IPR011042">
    <property type="entry name" value="6-blade_b-propeller_TolB-like"/>
</dbReference>
<evidence type="ECO:0008006" key="6">
    <source>
        <dbReference type="Google" id="ProtNLM"/>
    </source>
</evidence>
<accession>A0A558BXX6</accession>
<dbReference type="SUPFAM" id="SSF63829">
    <property type="entry name" value="Calcium-dependent phosphotriesterase"/>
    <property type="match status" value="1"/>
</dbReference>
<reference evidence="4 5" key="1">
    <citation type="submission" date="2019-07" db="EMBL/GenBank/DDBJ databases">
        <title>Hymenobacter sp. straun FUR1 Genome sequencing and assembly.</title>
        <authorList>
            <person name="Chhetri G."/>
        </authorList>
    </citation>
    <scope>NUCLEOTIDE SEQUENCE [LARGE SCALE GENOMIC DNA]</scope>
    <source>
        <strain evidence="4 5">Fur1</strain>
    </source>
</reference>
<dbReference type="PANTHER" id="PTHR10009:SF18">
    <property type="entry name" value="PROTEIN YELLOW-LIKE PROTEIN"/>
    <property type="match status" value="1"/>
</dbReference>
<dbReference type="PANTHER" id="PTHR10009">
    <property type="entry name" value="PROTEIN YELLOW-RELATED"/>
    <property type="match status" value="1"/>
</dbReference>
<sequence>MSSFFAKAAATPAAAVAAGLLLGACNGNNAADNQARGTMPADSTAAHVPAPAPANSPLTIVAEINAPQITGVAVAPGGKIFAFSPRWDYNPTNPVALVTGKNTLAPYPDAKWCMWNDSLHNEPQKHWICPQAGYVDTKGHLWIVDPASPGLKYTVPGGPKLVETDPATSTVVRTIAIPESVAPRKSYLNDVRIDLQNNYAYMTESGTGSLVVVDLKTGTSRALLKQQPSTLPTPGFVTKAQGHALIDPMGKPGSFKADGIALSTDNQYLYYRALSGHELYRIKTDILRNPALSAAQVNAAPEKLPDAPACDGMEIDSKGNLYLTAFETGAILRRTPDGKTETLVQEERLQWPDTFAWDPDGKSLYFTVSELDLTPNWNKGVAPAHEPFRIYKMAATK</sequence>
<evidence type="ECO:0000256" key="2">
    <source>
        <dbReference type="ARBA" id="ARBA00022525"/>
    </source>
</evidence>
<feature type="signal peptide" evidence="3">
    <location>
        <begin position="1"/>
        <end position="30"/>
    </location>
</feature>
<dbReference type="Gene3D" id="2.120.10.30">
    <property type="entry name" value="TolB, C-terminal domain"/>
    <property type="match status" value="1"/>
</dbReference>
<evidence type="ECO:0000256" key="1">
    <source>
        <dbReference type="ARBA" id="ARBA00004613"/>
    </source>
</evidence>
<dbReference type="Pfam" id="PF03022">
    <property type="entry name" value="MRJP"/>
    <property type="match status" value="1"/>
</dbReference>
<dbReference type="OrthoDB" id="9797664at2"/>
<evidence type="ECO:0000256" key="3">
    <source>
        <dbReference type="SAM" id="SignalP"/>
    </source>
</evidence>
<dbReference type="GO" id="GO:0005576">
    <property type="term" value="C:extracellular region"/>
    <property type="evidence" value="ECO:0007669"/>
    <property type="project" value="UniProtKB-SubCell"/>
</dbReference>
<keyword evidence="3" id="KW-0732">Signal</keyword>
<dbReference type="PROSITE" id="PS51257">
    <property type="entry name" value="PROKAR_LIPOPROTEIN"/>
    <property type="match status" value="1"/>
</dbReference>
<evidence type="ECO:0000313" key="5">
    <source>
        <dbReference type="Proteomes" id="UP000317624"/>
    </source>
</evidence>
<comment type="subcellular location">
    <subcellularLocation>
        <location evidence="1">Secreted</location>
    </subcellularLocation>
</comment>
<evidence type="ECO:0000313" key="4">
    <source>
        <dbReference type="EMBL" id="TVT41342.1"/>
    </source>
</evidence>
<dbReference type="AlphaFoldDB" id="A0A558BXX6"/>
<dbReference type="EMBL" id="VMRJ01000002">
    <property type="protein sequence ID" value="TVT41342.1"/>
    <property type="molecule type" value="Genomic_DNA"/>
</dbReference>
<name>A0A558BXX6_9BACT</name>
<dbReference type="InterPro" id="IPR017996">
    <property type="entry name" value="MRJP/yellow-related"/>
</dbReference>
<dbReference type="Proteomes" id="UP000317624">
    <property type="component" value="Unassembled WGS sequence"/>
</dbReference>
<feature type="chain" id="PRO_5021751218" description="Gluconolactonase" evidence="3">
    <location>
        <begin position="31"/>
        <end position="397"/>
    </location>
</feature>
<organism evidence="4 5">
    <name type="scientific">Hymenobacter setariae</name>
    <dbReference type="NCBI Taxonomy" id="2594794"/>
    <lineage>
        <taxon>Bacteria</taxon>
        <taxon>Pseudomonadati</taxon>
        <taxon>Bacteroidota</taxon>
        <taxon>Cytophagia</taxon>
        <taxon>Cytophagales</taxon>
        <taxon>Hymenobacteraceae</taxon>
        <taxon>Hymenobacter</taxon>
    </lineage>
</organism>
<gene>
    <name evidence="4" type="ORF">FNT36_07770</name>
</gene>
<proteinExistence type="predicted"/>
<keyword evidence="5" id="KW-1185">Reference proteome</keyword>